<accession>A0A433D4T0</accession>
<dbReference type="GO" id="GO:0005975">
    <property type="term" value="P:carbohydrate metabolic process"/>
    <property type="evidence" value="ECO:0007669"/>
    <property type="project" value="InterPro"/>
</dbReference>
<evidence type="ECO:0000313" key="5">
    <source>
        <dbReference type="EMBL" id="RUP45835.1"/>
    </source>
</evidence>
<dbReference type="SUPFAM" id="SSF74650">
    <property type="entry name" value="Galactose mutarotase-like"/>
    <property type="match status" value="1"/>
</dbReference>
<dbReference type="Pfam" id="PF13802">
    <property type="entry name" value="Gal_mutarotas_2"/>
    <property type="match status" value="1"/>
</dbReference>
<sequence length="457" mass="52080">MRQQNPRNFSYDKSVRHPVTFTDPKGNRIQLKVISDTVVRVLHTAPNQFDYTLADDNTPPVFDAHVEDGEKRLVLETGALRAVINFNKGLDIAWYPRAHPGSPPLLEDLPNRAYPADPATGAVWHYLKQRPDDAYYGLGERTGDLNIKGRRFRLERLDCMGYDAEKTDPLYKFSPFYITLSKDTGLAHGIYYNNISKTTVDLGNEIDALWGPYRYYHAEAGPLDYYIIFGPSVQNVIEGFSSLVGKPEHLPPRYSFGYLASAMGYAEAENAQELLENFPERCRRHEIPCDGLHLSSGYTVTEDRKVRCVFTWNTKRFPDAKLLMANLKDAGIHVFANIKPWLLETHPYYGELKKLKGYIWNDEDDVPGEVMQWSAGAGESANCAYVDFTSQEGFDWWKRNVKNQLLDYGLAGMWNDNNEFTMLDDSFSFANQVKPAADLHRPLPSRRMESGLIRGHA</sequence>
<dbReference type="EMBL" id="RBNI01006706">
    <property type="protein sequence ID" value="RUP45835.1"/>
    <property type="molecule type" value="Genomic_DNA"/>
</dbReference>
<dbReference type="SUPFAM" id="SSF51445">
    <property type="entry name" value="(Trans)glycosidases"/>
    <property type="match status" value="1"/>
</dbReference>
<dbReference type="PANTHER" id="PTHR22762:SF165">
    <property type="entry name" value="PUTATIVE (AFU_ORTHOLOGUE AFUA_1G06560)-RELATED"/>
    <property type="match status" value="1"/>
</dbReference>
<dbReference type="PANTHER" id="PTHR22762">
    <property type="entry name" value="ALPHA-GLUCOSIDASE"/>
    <property type="match status" value="1"/>
</dbReference>
<dbReference type="InterPro" id="IPR017853">
    <property type="entry name" value="GH"/>
</dbReference>
<keyword evidence="6" id="KW-1185">Reference proteome</keyword>
<protein>
    <submittedName>
        <fullName evidence="5">Galactose mutarotase-like domain-containing protein</fullName>
    </submittedName>
</protein>
<evidence type="ECO:0000256" key="1">
    <source>
        <dbReference type="ARBA" id="ARBA00007806"/>
    </source>
</evidence>
<dbReference type="Pfam" id="PF01055">
    <property type="entry name" value="Glyco_hydro_31_2nd"/>
    <property type="match status" value="1"/>
</dbReference>
<evidence type="ECO:0000256" key="2">
    <source>
        <dbReference type="RuleBase" id="RU361185"/>
    </source>
</evidence>
<dbReference type="AlphaFoldDB" id="A0A433D4T0"/>
<dbReference type="Gene3D" id="3.20.20.80">
    <property type="entry name" value="Glycosidases"/>
    <property type="match status" value="1"/>
</dbReference>
<evidence type="ECO:0000313" key="6">
    <source>
        <dbReference type="Proteomes" id="UP000268093"/>
    </source>
</evidence>
<evidence type="ECO:0000259" key="3">
    <source>
        <dbReference type="Pfam" id="PF01055"/>
    </source>
</evidence>
<dbReference type="CDD" id="cd14752">
    <property type="entry name" value="GH31_N"/>
    <property type="match status" value="1"/>
</dbReference>
<proteinExistence type="inferred from homology"/>
<comment type="similarity">
    <text evidence="1 2">Belongs to the glycosyl hydrolase 31 family.</text>
</comment>
<dbReference type="OrthoDB" id="5839090at2759"/>
<dbReference type="GO" id="GO:0004553">
    <property type="term" value="F:hydrolase activity, hydrolyzing O-glycosyl compounds"/>
    <property type="evidence" value="ECO:0007669"/>
    <property type="project" value="InterPro"/>
</dbReference>
<reference evidence="5 6" key="1">
    <citation type="journal article" date="2018" name="New Phytol.">
        <title>Phylogenomics of Endogonaceae and evolution of mycorrhizas within Mucoromycota.</title>
        <authorList>
            <person name="Chang Y."/>
            <person name="Desiro A."/>
            <person name="Na H."/>
            <person name="Sandor L."/>
            <person name="Lipzen A."/>
            <person name="Clum A."/>
            <person name="Barry K."/>
            <person name="Grigoriev I.V."/>
            <person name="Martin F.M."/>
            <person name="Stajich J.E."/>
            <person name="Smith M.E."/>
            <person name="Bonito G."/>
            <person name="Spatafora J.W."/>
        </authorList>
    </citation>
    <scope>NUCLEOTIDE SEQUENCE [LARGE SCALE GENOMIC DNA]</scope>
    <source>
        <strain evidence="5 6">GMNB39</strain>
    </source>
</reference>
<gene>
    <name evidence="5" type="ORF">BC936DRAFT_147681</name>
</gene>
<feature type="domain" description="Glycoside hydrolase family 31 N-terminal" evidence="4">
    <location>
        <begin position="29"/>
        <end position="201"/>
    </location>
</feature>
<keyword evidence="2" id="KW-0378">Hydrolase</keyword>
<dbReference type="InterPro" id="IPR000322">
    <property type="entry name" value="Glyco_hydro_31_TIM"/>
</dbReference>
<dbReference type="Gene3D" id="2.60.40.1760">
    <property type="entry name" value="glycosyl hydrolase (family 31)"/>
    <property type="match status" value="1"/>
</dbReference>
<dbReference type="Proteomes" id="UP000268093">
    <property type="component" value="Unassembled WGS sequence"/>
</dbReference>
<dbReference type="InterPro" id="IPR025887">
    <property type="entry name" value="Glyco_hydro_31_N_dom"/>
</dbReference>
<comment type="caution">
    <text evidence="5">The sequence shown here is derived from an EMBL/GenBank/DDBJ whole genome shotgun (WGS) entry which is preliminary data.</text>
</comment>
<name>A0A433D4T0_9FUNG</name>
<keyword evidence="2" id="KW-0326">Glycosidase</keyword>
<evidence type="ECO:0000259" key="4">
    <source>
        <dbReference type="Pfam" id="PF13802"/>
    </source>
</evidence>
<organism evidence="5 6">
    <name type="scientific">Jimgerdemannia flammicorona</name>
    <dbReference type="NCBI Taxonomy" id="994334"/>
    <lineage>
        <taxon>Eukaryota</taxon>
        <taxon>Fungi</taxon>
        <taxon>Fungi incertae sedis</taxon>
        <taxon>Mucoromycota</taxon>
        <taxon>Mucoromycotina</taxon>
        <taxon>Endogonomycetes</taxon>
        <taxon>Endogonales</taxon>
        <taxon>Endogonaceae</taxon>
        <taxon>Jimgerdemannia</taxon>
    </lineage>
</organism>
<dbReference type="InterPro" id="IPR011013">
    <property type="entry name" value="Gal_mutarotase_sf_dom"/>
</dbReference>
<feature type="domain" description="Glycoside hydrolase family 31 TIM barrel" evidence="3">
    <location>
        <begin position="249"/>
        <end position="424"/>
    </location>
</feature>
<dbReference type="GO" id="GO:0030246">
    <property type="term" value="F:carbohydrate binding"/>
    <property type="evidence" value="ECO:0007669"/>
    <property type="project" value="InterPro"/>
</dbReference>